<dbReference type="PANTHER" id="PTHR12308:SF73">
    <property type="entry name" value="ANOCTAMIN"/>
    <property type="match status" value="1"/>
</dbReference>
<dbReference type="Pfam" id="PF04547">
    <property type="entry name" value="Anoctamin"/>
    <property type="match status" value="1"/>
</dbReference>
<evidence type="ECO:0000313" key="8">
    <source>
        <dbReference type="Proteomes" id="UP000054937"/>
    </source>
</evidence>
<protein>
    <recommendedName>
        <fullName evidence="6">Anoctamin transmembrane domain-containing protein</fullName>
    </recommendedName>
</protein>
<dbReference type="InParanoid" id="A0A0V0R121"/>
<dbReference type="GO" id="GO:0005254">
    <property type="term" value="F:chloride channel activity"/>
    <property type="evidence" value="ECO:0007669"/>
    <property type="project" value="TreeGrafter"/>
</dbReference>
<keyword evidence="4 5" id="KW-0472">Membrane</keyword>
<dbReference type="InterPro" id="IPR049452">
    <property type="entry name" value="Anoctamin_TM"/>
</dbReference>
<evidence type="ECO:0000256" key="2">
    <source>
        <dbReference type="ARBA" id="ARBA00022692"/>
    </source>
</evidence>
<feature type="transmembrane region" description="Helical" evidence="5">
    <location>
        <begin position="395"/>
        <end position="415"/>
    </location>
</feature>
<evidence type="ECO:0000256" key="3">
    <source>
        <dbReference type="ARBA" id="ARBA00022989"/>
    </source>
</evidence>
<feature type="transmembrane region" description="Helical" evidence="5">
    <location>
        <begin position="555"/>
        <end position="578"/>
    </location>
</feature>
<evidence type="ECO:0000256" key="5">
    <source>
        <dbReference type="SAM" id="Phobius"/>
    </source>
</evidence>
<dbReference type="EMBL" id="LDAU01000075">
    <property type="protein sequence ID" value="KRX08061.1"/>
    <property type="molecule type" value="Genomic_DNA"/>
</dbReference>
<feature type="transmembrane region" description="Helical" evidence="5">
    <location>
        <begin position="699"/>
        <end position="718"/>
    </location>
</feature>
<keyword evidence="8" id="KW-1185">Reference proteome</keyword>
<dbReference type="OMA" id="KEYSIRY"/>
<dbReference type="Proteomes" id="UP000054937">
    <property type="component" value="Unassembled WGS sequence"/>
</dbReference>
<organism evidence="7 8">
    <name type="scientific">Pseudocohnilembus persalinus</name>
    <name type="common">Ciliate</name>
    <dbReference type="NCBI Taxonomy" id="266149"/>
    <lineage>
        <taxon>Eukaryota</taxon>
        <taxon>Sar</taxon>
        <taxon>Alveolata</taxon>
        <taxon>Ciliophora</taxon>
        <taxon>Intramacronucleata</taxon>
        <taxon>Oligohymenophorea</taxon>
        <taxon>Scuticociliatia</taxon>
        <taxon>Philasterida</taxon>
        <taxon>Pseudocohnilembidae</taxon>
        <taxon>Pseudocohnilembus</taxon>
    </lineage>
</organism>
<dbReference type="GO" id="GO:0016020">
    <property type="term" value="C:membrane"/>
    <property type="evidence" value="ECO:0007669"/>
    <property type="project" value="UniProtKB-SubCell"/>
</dbReference>
<comment type="caution">
    <text evidence="7">The sequence shown here is derived from an EMBL/GenBank/DDBJ whole genome shotgun (WGS) entry which is preliminary data.</text>
</comment>
<keyword evidence="3 5" id="KW-1133">Transmembrane helix</keyword>
<evidence type="ECO:0000256" key="4">
    <source>
        <dbReference type="ARBA" id="ARBA00023136"/>
    </source>
</evidence>
<sequence>MSDINTQLINQAKPPFDFALVYKKSTLNKELVFNSLKGFSFFGKFLDPPNSKNQTIFFIKNVNYTQLLKEAEKLRLEKEYHTPPPQFIQKSQKYINFKAVLQNLDPRVKKYEKFRRFRYSDKMGYLQGEKTKLLQESMNQLQIDEIIFKELFSKAEQIMIKYSILYSIKSDTDTQEIRLLEFQQNKFHLLDIVPLYDNDIIKDVYDKKQMKEYFGENISFYFEFVKFFQRLLVIPIIFGLLTELLDYIYDKEHKDSSPFESIYCIIVVLWAGAFYTLWKRKEYSIRYMYCSGSKNFIFSQKFHNYNPERVCKKMDKVTGEIQNYYPKMQRYVQYLKAYIISLPFIIITLAFLVASLNIRGLVDEEFSILYIKAFADMGKDNGIFGKKYFGSFFNLLHVIVIANINAVFLKVVYWTTKSECHDSEYDYQNSIINKRYIFEFFSYFSDLFYIAFIQFDILALKDQLISLYSVDEIRRITTETVIPLMRKHKLEQIYIITKRFIIYHFPSLFKKQIEEENKSAQKAQTEDEYFLEKLDEIKRPKYDSFGDYIEIIMNFSYLTLFASAFTFAPILIFFFNMIEYMSDKFKLVHNYQRPLPKKAKGIGSWNHVLNFMCIMSVFTNIILFAFSSEQIVEFFPYFFQTQEGVLGSVFNMVKDTKFVQGIANSINQSQTHIDFGSGDHDLGNFNILQATPKTGQGRYVVAILFGIEHALFLGIWVIRKLIQQRKQWVDYLKERRIYQGKIIGIQGQLLNDQNENSEQQQNQTQQSEQ</sequence>
<dbReference type="AlphaFoldDB" id="A0A0V0R121"/>
<feature type="domain" description="Anoctamin transmembrane" evidence="6">
    <location>
        <begin position="211"/>
        <end position="735"/>
    </location>
</feature>
<feature type="transmembrane region" description="Helical" evidence="5">
    <location>
        <begin position="337"/>
        <end position="358"/>
    </location>
</feature>
<dbReference type="PANTHER" id="PTHR12308">
    <property type="entry name" value="ANOCTAMIN"/>
    <property type="match status" value="1"/>
</dbReference>
<evidence type="ECO:0000259" key="6">
    <source>
        <dbReference type="Pfam" id="PF04547"/>
    </source>
</evidence>
<dbReference type="InterPro" id="IPR007632">
    <property type="entry name" value="Anoctamin"/>
</dbReference>
<comment type="subcellular location">
    <subcellularLocation>
        <location evidence="1">Membrane</location>
        <topology evidence="1">Multi-pass membrane protein</topology>
    </subcellularLocation>
</comment>
<dbReference type="OrthoDB" id="292929at2759"/>
<feature type="transmembrane region" description="Helical" evidence="5">
    <location>
        <begin position="608"/>
        <end position="627"/>
    </location>
</feature>
<evidence type="ECO:0000256" key="1">
    <source>
        <dbReference type="ARBA" id="ARBA00004141"/>
    </source>
</evidence>
<gene>
    <name evidence="7" type="ORF">PPERSA_02193</name>
</gene>
<feature type="transmembrane region" description="Helical" evidence="5">
    <location>
        <begin position="436"/>
        <end position="455"/>
    </location>
</feature>
<feature type="transmembrane region" description="Helical" evidence="5">
    <location>
        <begin position="261"/>
        <end position="278"/>
    </location>
</feature>
<reference evidence="7 8" key="1">
    <citation type="journal article" date="2015" name="Sci. Rep.">
        <title>Genome of the facultative scuticociliatosis pathogen Pseudocohnilembus persalinus provides insight into its virulence through horizontal gene transfer.</title>
        <authorList>
            <person name="Xiong J."/>
            <person name="Wang G."/>
            <person name="Cheng J."/>
            <person name="Tian M."/>
            <person name="Pan X."/>
            <person name="Warren A."/>
            <person name="Jiang C."/>
            <person name="Yuan D."/>
            <person name="Miao W."/>
        </authorList>
    </citation>
    <scope>NUCLEOTIDE SEQUENCE [LARGE SCALE GENOMIC DNA]</scope>
    <source>
        <strain evidence="7">36N120E</strain>
    </source>
</reference>
<proteinExistence type="predicted"/>
<accession>A0A0V0R121</accession>
<name>A0A0V0R121_PSEPJ</name>
<keyword evidence="2 5" id="KW-0812">Transmembrane</keyword>
<feature type="transmembrane region" description="Helical" evidence="5">
    <location>
        <begin position="231"/>
        <end position="249"/>
    </location>
</feature>
<evidence type="ECO:0000313" key="7">
    <source>
        <dbReference type="EMBL" id="KRX08061.1"/>
    </source>
</evidence>